<evidence type="ECO:0000256" key="2">
    <source>
        <dbReference type="ARBA" id="ARBA00022679"/>
    </source>
</evidence>
<dbReference type="Proteomes" id="UP001623348">
    <property type="component" value="Unassembled WGS sequence"/>
</dbReference>
<dbReference type="GO" id="GO:0016740">
    <property type="term" value="F:transferase activity"/>
    <property type="evidence" value="ECO:0007669"/>
    <property type="project" value="UniProtKB-KW"/>
</dbReference>
<dbReference type="InterPro" id="IPR051496">
    <property type="entry name" value="H-rev107_PLA/AT"/>
</dbReference>
<evidence type="ECO:0000256" key="1">
    <source>
        <dbReference type="ARBA" id="ARBA00007824"/>
    </source>
</evidence>
<comment type="caution">
    <text evidence="6">The sequence shown here is derived from an EMBL/GenBank/DDBJ whole genome shotgun (WGS) entry which is preliminary data.</text>
</comment>
<gene>
    <name evidence="6" type="ORF">GRJ2_001856500</name>
</gene>
<dbReference type="Gene3D" id="3.90.1720.10">
    <property type="entry name" value="endopeptidase domain like (from Nostoc punctiforme)"/>
    <property type="match status" value="2"/>
</dbReference>
<organism evidence="6 7">
    <name type="scientific">Grus japonensis</name>
    <name type="common">Japanese crane</name>
    <name type="synonym">Red-crowned crane</name>
    <dbReference type="NCBI Taxonomy" id="30415"/>
    <lineage>
        <taxon>Eukaryota</taxon>
        <taxon>Metazoa</taxon>
        <taxon>Chordata</taxon>
        <taxon>Craniata</taxon>
        <taxon>Vertebrata</taxon>
        <taxon>Euteleostomi</taxon>
        <taxon>Archelosauria</taxon>
        <taxon>Archosauria</taxon>
        <taxon>Dinosauria</taxon>
        <taxon>Saurischia</taxon>
        <taxon>Theropoda</taxon>
        <taxon>Coelurosauria</taxon>
        <taxon>Aves</taxon>
        <taxon>Neognathae</taxon>
        <taxon>Neoaves</taxon>
        <taxon>Gruiformes</taxon>
        <taxon>Gruidae</taxon>
        <taxon>Grus</taxon>
    </lineage>
</organism>
<accession>A0ABC9XA32</accession>
<dbReference type="AlphaFoldDB" id="A0ABC9XA32"/>
<dbReference type="PROSITE" id="PS51934">
    <property type="entry name" value="LRAT"/>
    <property type="match status" value="1"/>
</dbReference>
<dbReference type="GO" id="GO:0016787">
    <property type="term" value="F:hydrolase activity"/>
    <property type="evidence" value="ECO:0007669"/>
    <property type="project" value="UniProtKB-KW"/>
</dbReference>
<name>A0ABC9XA32_GRUJA</name>
<reference evidence="6 7" key="1">
    <citation type="submission" date="2024-06" db="EMBL/GenBank/DDBJ databases">
        <title>The draft genome of Grus japonensis, version 3.</title>
        <authorList>
            <person name="Nabeshima K."/>
            <person name="Suzuki S."/>
            <person name="Onuma M."/>
        </authorList>
    </citation>
    <scope>NUCLEOTIDE SEQUENCE [LARGE SCALE GENOMIC DNA]</scope>
    <source>
        <strain evidence="6 7">451A</strain>
    </source>
</reference>
<dbReference type="PANTHER" id="PTHR13943">
    <property type="entry name" value="HRAS-LIKE SUPPRESSOR - RELATED"/>
    <property type="match status" value="1"/>
</dbReference>
<dbReference type="Pfam" id="PF04970">
    <property type="entry name" value="LRAT"/>
    <property type="match status" value="1"/>
</dbReference>
<feature type="domain" description="LRAT" evidence="5">
    <location>
        <begin position="369"/>
        <end position="475"/>
    </location>
</feature>
<evidence type="ECO:0000256" key="3">
    <source>
        <dbReference type="ARBA" id="ARBA00022801"/>
    </source>
</evidence>
<evidence type="ECO:0000256" key="4">
    <source>
        <dbReference type="ARBA" id="ARBA00023098"/>
    </source>
</evidence>
<keyword evidence="4" id="KW-0443">Lipid metabolism</keyword>
<dbReference type="SUPFAM" id="SSF54001">
    <property type="entry name" value="Cysteine proteinases"/>
    <property type="match status" value="2"/>
</dbReference>
<dbReference type="EMBL" id="BAAFJT010000010">
    <property type="protein sequence ID" value="GAB0193912.1"/>
    <property type="molecule type" value="Genomic_DNA"/>
</dbReference>
<proteinExistence type="inferred from homology"/>
<dbReference type="InterPro" id="IPR038765">
    <property type="entry name" value="Papain-like_cys_pep_sf"/>
</dbReference>
<comment type="similarity">
    <text evidence="1">Belongs to the H-rev107 family.</text>
</comment>
<dbReference type="GO" id="GO:0006629">
    <property type="term" value="P:lipid metabolic process"/>
    <property type="evidence" value="ECO:0007669"/>
    <property type="project" value="UniProtKB-KW"/>
</dbReference>
<dbReference type="PANTHER" id="PTHR13943:SF77">
    <property type="entry name" value="LRAT DOMAIN-CONTAINING PROTEIN"/>
    <property type="match status" value="1"/>
</dbReference>
<protein>
    <recommendedName>
        <fullName evidence="5">LRAT domain-containing protein</fullName>
    </recommendedName>
</protein>
<evidence type="ECO:0000313" key="6">
    <source>
        <dbReference type="EMBL" id="GAB0193912.1"/>
    </source>
</evidence>
<dbReference type="InterPro" id="IPR007053">
    <property type="entry name" value="LRAT_dom"/>
</dbReference>
<keyword evidence="7" id="KW-1185">Reference proteome</keyword>
<evidence type="ECO:0000313" key="7">
    <source>
        <dbReference type="Proteomes" id="UP001623348"/>
    </source>
</evidence>
<evidence type="ECO:0000259" key="5">
    <source>
        <dbReference type="PROSITE" id="PS51934"/>
    </source>
</evidence>
<keyword evidence="3" id="KW-0378">Hydrolase</keyword>
<sequence>MKFHKAKCKVLHGGWGNPNHNCRLGGEWIESSPEEKDLGVLIDEKLNTSRQCLLDAQKANHVLGCITSSVTIRWREGILPLYSALGTGGPETWTGPQTVAGAVSTAAFFLCKEMLGQHFDEVPDGVAEPQPGDLFLFPLASGGPGWWGAHVGVYCGDGEIIHLEGSSGMSPSGIVAKHGKSHLLRTRGPAKVLRRKGGLDAAALQQRIRAAMDQVVEYDAVTCNCVHFALALLGLGQSAHHHHDVEQLCKYEIGTSRFWSTGVISKEGFEAMKKERGKCRILRKKGGINVDDFRCKVRKAMNGEAYYSLLRNNCIHFALYLLDMAEFYMKLRECKMMKFVLSGDKEFFEEVSESNLQPGDIVLFPHLNVPAIIISIFKHAAVYCGDGEVIHFQSTALFWNRGRISKEGFNAMKKERGKCRILRKKGGINVDDFRCKVRKAMNGEANYDLYTNNCIHFALYLLDMAEFYMPLVSMKEF</sequence>
<keyword evidence="2" id="KW-0808">Transferase</keyword>